<dbReference type="KEGG" id="pgr:PGTG_21234"/>
<dbReference type="PANTHER" id="PTHR31912:SF34">
    <property type="entry name" value="NOTOCHORD-RELATED PROTEIN"/>
    <property type="match status" value="1"/>
</dbReference>
<dbReference type="PANTHER" id="PTHR31912">
    <property type="entry name" value="IP13529P"/>
    <property type="match status" value="1"/>
</dbReference>
<dbReference type="HOGENOM" id="CLU_004591_4_0_1"/>
<feature type="compositionally biased region" description="Basic and acidic residues" evidence="1">
    <location>
        <begin position="18"/>
        <end position="31"/>
    </location>
</feature>
<evidence type="ECO:0000313" key="2">
    <source>
        <dbReference type="EMBL" id="EHS62772.1"/>
    </source>
</evidence>
<reference evidence="3" key="1">
    <citation type="journal article" date="2011" name="Proc. Natl. Acad. Sci. U.S.A.">
        <title>Obligate biotrophy features unraveled by the genomic analysis of rust fungi.</title>
        <authorList>
            <person name="Duplessis S."/>
            <person name="Cuomo C.A."/>
            <person name="Lin Y.-C."/>
            <person name="Aerts A."/>
            <person name="Tisserant E."/>
            <person name="Veneault-Fourrey C."/>
            <person name="Joly D.L."/>
            <person name="Hacquard S."/>
            <person name="Amselem J."/>
            <person name="Cantarel B.L."/>
            <person name="Chiu R."/>
            <person name="Coutinho P.M."/>
            <person name="Feau N."/>
            <person name="Field M."/>
            <person name="Frey P."/>
            <person name="Gelhaye E."/>
            <person name="Goldberg J."/>
            <person name="Grabherr M.G."/>
            <person name="Kodira C.D."/>
            <person name="Kohler A."/>
            <person name="Kuees U."/>
            <person name="Lindquist E.A."/>
            <person name="Lucas S.M."/>
            <person name="Mago R."/>
            <person name="Mauceli E."/>
            <person name="Morin E."/>
            <person name="Murat C."/>
            <person name="Pangilinan J.L."/>
            <person name="Park R."/>
            <person name="Pearson M."/>
            <person name="Quesneville H."/>
            <person name="Rouhier N."/>
            <person name="Sakthikumar S."/>
            <person name="Salamov A.A."/>
            <person name="Schmutz J."/>
            <person name="Selles B."/>
            <person name="Shapiro H."/>
            <person name="Tanguay P."/>
            <person name="Tuskan G.A."/>
            <person name="Henrissat B."/>
            <person name="Van de Peer Y."/>
            <person name="Rouze P."/>
            <person name="Ellis J.G."/>
            <person name="Dodds P.N."/>
            <person name="Schein J.E."/>
            <person name="Zhong S."/>
            <person name="Hamelin R.C."/>
            <person name="Grigoriev I.V."/>
            <person name="Szabo L.J."/>
            <person name="Martin F."/>
        </authorList>
    </citation>
    <scope>NUCLEOTIDE SEQUENCE [LARGE SCALE GENOMIC DNA]</scope>
    <source>
        <strain evidence="3">CRL 75-36-700-3 / race SCCL</strain>
    </source>
</reference>
<feature type="compositionally biased region" description="Basic and acidic residues" evidence="1">
    <location>
        <begin position="51"/>
        <end position="69"/>
    </location>
</feature>
<dbReference type="RefSeq" id="XP_003890189.1">
    <property type="nucleotide sequence ID" value="XM_003890140.1"/>
</dbReference>
<protein>
    <submittedName>
        <fullName evidence="2">Uncharacterized protein</fullName>
    </submittedName>
</protein>
<feature type="compositionally biased region" description="Basic residues" evidence="1">
    <location>
        <begin position="1"/>
        <end position="14"/>
    </location>
</feature>
<sequence length="244" mass="28497">MTNRKRHCMNKRHQSLVQEHKERQMERDSRRAAALVLNQEAMDIDQTTDVAPDRNEHEKLTEDTHRDVETQTFEDPEEVPLSQFEEEDSDDEEGELQWTDMIEIAVGQINSEPEEAALAATDPLFRREEAEIAKIRPDNSAWYPFLNKEYLVGSLLIGYLHKLISRDMYHQIRIVFTLYHIRIPRWEAVRLQRAKIRSLVNHTIIEKETVFGQPVFGLDARELIKDVGTYLPIEAIFGPGEFLS</sequence>
<keyword evidence="3" id="KW-1185">Reference proteome</keyword>
<dbReference type="AlphaFoldDB" id="H6QQQ4"/>
<accession>H6QQQ4</accession>
<feature type="compositionally biased region" description="Acidic residues" evidence="1">
    <location>
        <begin position="72"/>
        <end position="94"/>
    </location>
</feature>
<gene>
    <name evidence="2" type="ORF">PGTG_21234</name>
</gene>
<dbReference type="Proteomes" id="UP000008783">
    <property type="component" value="Unassembled WGS sequence"/>
</dbReference>
<organism evidence="2 3">
    <name type="scientific">Puccinia graminis f. sp. tritici (strain CRL 75-36-700-3 / race SCCL)</name>
    <name type="common">Black stem rust fungus</name>
    <dbReference type="NCBI Taxonomy" id="418459"/>
    <lineage>
        <taxon>Eukaryota</taxon>
        <taxon>Fungi</taxon>
        <taxon>Dikarya</taxon>
        <taxon>Basidiomycota</taxon>
        <taxon>Pucciniomycotina</taxon>
        <taxon>Pucciniomycetes</taxon>
        <taxon>Pucciniales</taxon>
        <taxon>Pucciniaceae</taxon>
        <taxon>Puccinia</taxon>
    </lineage>
</organism>
<name>H6QQQ4_PUCGT</name>
<dbReference type="VEuPathDB" id="FungiDB:PGTG_21234"/>
<dbReference type="OrthoDB" id="10346569at2759"/>
<evidence type="ECO:0000256" key="1">
    <source>
        <dbReference type="SAM" id="MobiDB-lite"/>
    </source>
</evidence>
<dbReference type="GeneID" id="13541338"/>
<proteinExistence type="predicted"/>
<feature type="region of interest" description="Disordered" evidence="1">
    <location>
        <begin position="1"/>
        <end position="94"/>
    </location>
</feature>
<evidence type="ECO:0000313" key="3">
    <source>
        <dbReference type="Proteomes" id="UP000008783"/>
    </source>
</evidence>
<dbReference type="InParanoid" id="H6QQQ4"/>
<dbReference type="EMBL" id="DS178273">
    <property type="protein sequence ID" value="EHS62772.1"/>
    <property type="molecule type" value="Genomic_DNA"/>
</dbReference>